<evidence type="ECO:0000313" key="5">
    <source>
        <dbReference type="Proteomes" id="UP000486760"/>
    </source>
</evidence>
<keyword evidence="5" id="KW-1185">Reference proteome</keyword>
<reference evidence="4 5" key="1">
    <citation type="submission" date="2019-08" db="EMBL/GenBank/DDBJ databases">
        <title>Bioinformatics analysis of the strain L3 and L5.</title>
        <authorList>
            <person name="Li X."/>
        </authorList>
    </citation>
    <scope>NUCLEOTIDE SEQUENCE [LARGE SCALE GENOMIC DNA]</scope>
    <source>
        <strain evidence="4 5">L5</strain>
    </source>
</reference>
<gene>
    <name evidence="4" type="ORF">F0A17_05665</name>
</gene>
<dbReference type="EMBL" id="VTPY01000002">
    <property type="protein sequence ID" value="KAA0013831.1"/>
    <property type="molecule type" value="Genomic_DNA"/>
</dbReference>
<organism evidence="4 5">
    <name type="scientific">Billgrantia pellis</name>
    <dbReference type="NCBI Taxonomy" id="2606936"/>
    <lineage>
        <taxon>Bacteria</taxon>
        <taxon>Pseudomonadati</taxon>
        <taxon>Pseudomonadota</taxon>
        <taxon>Gammaproteobacteria</taxon>
        <taxon>Oceanospirillales</taxon>
        <taxon>Halomonadaceae</taxon>
        <taxon>Billgrantia</taxon>
    </lineage>
</organism>
<feature type="domain" description="ABC transporter" evidence="3">
    <location>
        <begin position="4"/>
        <end position="230"/>
    </location>
</feature>
<dbReference type="InterPro" id="IPR003439">
    <property type="entry name" value="ABC_transporter-like_ATP-bd"/>
</dbReference>
<dbReference type="SMART" id="SM00382">
    <property type="entry name" value="AAA"/>
    <property type="match status" value="1"/>
</dbReference>
<dbReference type="GO" id="GO:0016887">
    <property type="term" value="F:ATP hydrolysis activity"/>
    <property type="evidence" value="ECO:0007669"/>
    <property type="project" value="InterPro"/>
</dbReference>
<dbReference type="CDD" id="cd03214">
    <property type="entry name" value="ABC_Iron-Siderophores_B12_Hemin"/>
    <property type="match status" value="1"/>
</dbReference>
<dbReference type="Pfam" id="PF00005">
    <property type="entry name" value="ABC_tran"/>
    <property type="match status" value="1"/>
</dbReference>
<protein>
    <submittedName>
        <fullName evidence="4">ABC transporter ATP-binding protein</fullName>
    </submittedName>
</protein>
<dbReference type="SUPFAM" id="SSF52540">
    <property type="entry name" value="P-loop containing nucleoside triphosphate hydrolases"/>
    <property type="match status" value="1"/>
</dbReference>
<evidence type="ECO:0000256" key="1">
    <source>
        <dbReference type="ARBA" id="ARBA00022741"/>
    </source>
</evidence>
<dbReference type="AlphaFoldDB" id="A0A7V7G2G1"/>
<dbReference type="Proteomes" id="UP000486760">
    <property type="component" value="Unassembled WGS sequence"/>
</dbReference>
<dbReference type="PANTHER" id="PTHR42794">
    <property type="entry name" value="HEMIN IMPORT ATP-BINDING PROTEIN HMUV"/>
    <property type="match status" value="1"/>
</dbReference>
<dbReference type="GO" id="GO:0005524">
    <property type="term" value="F:ATP binding"/>
    <property type="evidence" value="ECO:0007669"/>
    <property type="project" value="UniProtKB-KW"/>
</dbReference>
<comment type="caution">
    <text evidence="4">The sequence shown here is derived from an EMBL/GenBank/DDBJ whole genome shotgun (WGS) entry which is preliminary data.</text>
</comment>
<evidence type="ECO:0000313" key="4">
    <source>
        <dbReference type="EMBL" id="KAA0013831.1"/>
    </source>
</evidence>
<dbReference type="InterPro" id="IPR003593">
    <property type="entry name" value="AAA+_ATPase"/>
</dbReference>
<keyword evidence="1" id="KW-0547">Nucleotide-binding</keyword>
<proteinExistence type="predicted"/>
<evidence type="ECO:0000259" key="3">
    <source>
        <dbReference type="PROSITE" id="PS50893"/>
    </source>
</evidence>
<name>A0A7V7G2G1_9GAMM</name>
<evidence type="ECO:0000256" key="2">
    <source>
        <dbReference type="ARBA" id="ARBA00022840"/>
    </source>
</evidence>
<keyword evidence="2 4" id="KW-0067">ATP-binding</keyword>
<sequence>MVTLQLDRLSARYGRRQILAEISTPRFEGGRVVALLGPNAAGKSTLFRRIFGLLKGGGEVRITGAASERPVAYMPQDTGVNAVLTVYESVLMARMQGRSLKVRPEDLAKVDQALDELGISPLGARDIGDISGGQRQLVSAAQALVQEPEILLLDEPTSALDLNRQISLLTILRRLAREREMLIMVALHDLGHALRFTDEAMVLENGQLIACGETCDVVTPELLHRVYRVAARIEPCSKGQPQLIVEESV</sequence>
<dbReference type="InterPro" id="IPR027417">
    <property type="entry name" value="P-loop_NTPase"/>
</dbReference>
<dbReference type="PANTHER" id="PTHR42794:SF2">
    <property type="entry name" value="ABC TRANSPORTER ATP-BINDING PROTEIN"/>
    <property type="match status" value="1"/>
</dbReference>
<dbReference type="PROSITE" id="PS50893">
    <property type="entry name" value="ABC_TRANSPORTER_2"/>
    <property type="match status" value="1"/>
</dbReference>
<dbReference type="RefSeq" id="WP_149327369.1">
    <property type="nucleotide sequence ID" value="NZ_VTPY01000002.1"/>
</dbReference>
<accession>A0A7V7G2G1</accession>
<dbReference type="Gene3D" id="3.40.50.300">
    <property type="entry name" value="P-loop containing nucleotide triphosphate hydrolases"/>
    <property type="match status" value="1"/>
</dbReference>